<dbReference type="Proteomes" id="UP000067598">
    <property type="component" value="Unassembled WGS sequence"/>
</dbReference>
<evidence type="ECO:0000313" key="6">
    <source>
        <dbReference type="EMBL" id="TDN34138.1"/>
    </source>
</evidence>
<reference evidence="4 10" key="4">
    <citation type="submission" date="2020-01" db="EMBL/GenBank/DDBJ databases">
        <title>Complete and circular genome sequences of six lactobacillus isolates from horses.</title>
        <authorList>
            <person name="Hassan H.M."/>
        </authorList>
    </citation>
    <scope>NUCLEOTIDE SEQUENCE [LARGE SCALE GENOMIC DNA]</scope>
    <source>
        <strain evidence="4 10">1D</strain>
    </source>
</reference>
<evidence type="ECO:0000313" key="2">
    <source>
        <dbReference type="EMBL" id="KWU04254.1"/>
    </source>
</evidence>
<evidence type="ECO:0000313" key="10">
    <source>
        <dbReference type="Proteomes" id="UP000510660"/>
    </source>
</evidence>
<reference evidence="3" key="5">
    <citation type="submission" date="2024-06" db="EMBL/GenBank/DDBJ databases">
        <title>Vaginal Lactobacillus fatty acid response mechanisms reveal a metabolite-targeted strategy for bacterial vaginosis treatment.</title>
        <authorList>
            <person name="Zhu M."/>
            <person name="Blainey P.C."/>
            <person name="Bloom S.M."/>
            <person name="Kwon D.S."/>
        </authorList>
    </citation>
    <scope>NUCLEOTIDE SEQUENCE</scope>
    <source>
        <strain evidence="3">194_F1_1</strain>
    </source>
</reference>
<reference evidence="2 7" key="1">
    <citation type="journal article" date="2016" name="Microbiology (Mosc.)">
        <title>Comparison of Lactobacillus crispatus isolates from Lactobacillus-dominated vaginal microbiomes with isolates from microbiomes containing bacterial vaginosis-associated bacteria.</title>
        <authorList>
            <person name="Abdelmaksoud A.A."/>
            <person name="Koparde V.N."/>
            <person name="Sheth N.U."/>
            <person name="Serrano M.G."/>
            <person name="Glascock A.L."/>
            <person name="Fettweis J.M."/>
            <person name="Strauss Iii J.F."/>
            <person name="Buck G.A."/>
            <person name="Jefferson K.K."/>
        </authorList>
    </citation>
    <scope>NUCLEOTIDE SEQUENCE [LARGE SCALE GENOMIC DNA]</scope>
    <source>
        <strain evidence="2 7">VMC3</strain>
    </source>
</reference>
<protein>
    <submittedName>
        <fullName evidence="3">DUF6612 family protein</fullName>
    </submittedName>
</protein>
<name>A0A109DF12_9LACO</name>
<dbReference type="AlphaFoldDB" id="A0A109DF12"/>
<evidence type="ECO:0000313" key="9">
    <source>
        <dbReference type="Proteomes" id="UP000295195"/>
    </source>
</evidence>
<dbReference type="PROSITE" id="PS51257">
    <property type="entry name" value="PROKAR_LIPOPROTEIN"/>
    <property type="match status" value="1"/>
</dbReference>
<dbReference type="Pfam" id="PF20316">
    <property type="entry name" value="DUF6612"/>
    <property type="match status" value="1"/>
</dbReference>
<proteinExistence type="predicted"/>
<evidence type="ECO:0000313" key="5">
    <source>
        <dbReference type="EMBL" id="RXF57178.1"/>
    </source>
</evidence>
<feature type="signal peptide" evidence="1">
    <location>
        <begin position="1"/>
        <end position="23"/>
    </location>
</feature>
<organism evidence="2 7">
    <name type="scientific">Lactobacillus crispatus</name>
    <dbReference type="NCBI Taxonomy" id="47770"/>
    <lineage>
        <taxon>Bacteria</taxon>
        <taxon>Bacillati</taxon>
        <taxon>Bacillota</taxon>
        <taxon>Bacilli</taxon>
        <taxon>Lactobacillales</taxon>
        <taxon>Lactobacillaceae</taxon>
        <taxon>Lactobacillus</taxon>
    </lineage>
</organism>
<keyword evidence="11" id="KW-1185">Reference proteome</keyword>
<gene>
    <name evidence="3" type="ORF">ABVC42_11660</name>
    <name evidence="2" type="ORF">AEL95_03295</name>
    <name evidence="6" type="ORF">CEE75_01130</name>
    <name evidence="5" type="ORF">ERD32_08350</name>
    <name evidence="4" type="ORF">GTO85_01015</name>
</gene>
<dbReference type="EMBL" id="JBETVU010000012">
    <property type="protein sequence ID" value="MES5150537.1"/>
    <property type="molecule type" value="Genomic_DNA"/>
</dbReference>
<dbReference type="STRING" id="47770.GCA_001567095_00112"/>
<evidence type="ECO:0000313" key="7">
    <source>
        <dbReference type="Proteomes" id="UP000067598"/>
    </source>
</evidence>
<evidence type="ECO:0000313" key="11">
    <source>
        <dbReference type="Proteomes" id="UP001434419"/>
    </source>
</evidence>
<evidence type="ECO:0000313" key="4">
    <source>
        <dbReference type="EMBL" id="QLL73085.1"/>
    </source>
</evidence>
<sequence>MKFKHQNIIITVLLALLFLTACSKTGSKKTANLPTAKTILTSAEKTKFSSMHATWNELSNGKSLQKAEAQYTKKPTIIYANVSSSSNHYKMWIEGKSNYIQMKGTNSQRWFKTKLSKASAYGAITDNLNGTLLMPFIPNAKYFKVKQNGNDYLLTYKGNNKKIWNAIVSDSAFTALIGIDLDDVKPISNEIKINVDQNYDIKNVNVTSTYKDEGHKKNFTMQIDQINQVKKLTVPASIKKSAVDLGKINTK</sequence>
<evidence type="ECO:0000256" key="1">
    <source>
        <dbReference type="SAM" id="SignalP"/>
    </source>
</evidence>
<dbReference type="Proteomes" id="UP001434419">
    <property type="component" value="Unassembled WGS sequence"/>
</dbReference>
<reference evidence="6 9" key="2">
    <citation type="submission" date="2017-06" db="EMBL/GenBank/DDBJ databases">
        <authorList>
            <person name="Swanenburg J."/>
            <person name="Kort R."/>
        </authorList>
    </citation>
    <scope>NUCLEOTIDE SEQUENCE [LARGE SCALE GENOMIC DNA]</scope>
    <source>
        <strain evidence="6 9">RL05</strain>
    </source>
</reference>
<dbReference type="Proteomes" id="UP000295195">
    <property type="component" value="Unassembled WGS sequence"/>
</dbReference>
<feature type="chain" id="PRO_5014529261" evidence="1">
    <location>
        <begin position="24"/>
        <end position="251"/>
    </location>
</feature>
<dbReference type="PATRIC" id="fig|47770.28.peg.74"/>
<evidence type="ECO:0000313" key="8">
    <source>
        <dbReference type="Proteomes" id="UP000289808"/>
    </source>
</evidence>
<dbReference type="InterPro" id="IPR046720">
    <property type="entry name" value="DUF6612"/>
</dbReference>
<dbReference type="EMBL" id="NKLP01000019">
    <property type="protein sequence ID" value="TDN34138.1"/>
    <property type="molecule type" value="Genomic_DNA"/>
</dbReference>
<evidence type="ECO:0000313" key="3">
    <source>
        <dbReference type="EMBL" id="MES5150537.1"/>
    </source>
</evidence>
<dbReference type="RefSeq" id="WP_005718426.1">
    <property type="nucleotide sequence ID" value="NZ_AP025162.1"/>
</dbReference>
<dbReference type="Proteomes" id="UP000510660">
    <property type="component" value="Chromosome"/>
</dbReference>
<keyword evidence="1" id="KW-0732">Signal</keyword>
<dbReference type="EMBL" id="LJGP01000010">
    <property type="protein sequence ID" value="KWU04254.1"/>
    <property type="molecule type" value="Genomic_DNA"/>
</dbReference>
<reference evidence="5 8" key="3">
    <citation type="submission" date="2019-01" db="EMBL/GenBank/DDBJ databases">
        <title>The genome sequence of Lactobacillus crispatus L49.</title>
        <authorList>
            <person name="Zhong J."/>
            <person name="Zhang J."/>
        </authorList>
    </citation>
    <scope>NUCLEOTIDE SEQUENCE [LARGE SCALE GENOMIC DNA]</scope>
    <source>
        <strain evidence="5 8">L49</strain>
    </source>
</reference>
<dbReference type="Proteomes" id="UP000289808">
    <property type="component" value="Unassembled WGS sequence"/>
</dbReference>
<dbReference type="EMBL" id="CP047415">
    <property type="protein sequence ID" value="QLL73085.1"/>
    <property type="molecule type" value="Genomic_DNA"/>
</dbReference>
<accession>A0A109DF12</accession>
<dbReference type="EMBL" id="SCLX01000052">
    <property type="protein sequence ID" value="RXF57178.1"/>
    <property type="molecule type" value="Genomic_DNA"/>
</dbReference>